<evidence type="ECO:0000313" key="4">
    <source>
        <dbReference type="EMBL" id="MBH1921159.1"/>
    </source>
</evidence>
<keyword evidence="5" id="KW-1185">Reference proteome</keyword>
<dbReference type="Proteomes" id="UP000635335">
    <property type="component" value="Unassembled WGS sequence"/>
</dbReference>
<dbReference type="RefSeq" id="WP_025160101.1">
    <property type="nucleotide sequence ID" value="NZ_CP016948.1"/>
</dbReference>
<dbReference type="InterPro" id="IPR011611">
    <property type="entry name" value="PfkB_dom"/>
</dbReference>
<dbReference type="PANTHER" id="PTHR10584">
    <property type="entry name" value="SUGAR KINASE"/>
    <property type="match status" value="1"/>
</dbReference>
<dbReference type="InterPro" id="IPR029056">
    <property type="entry name" value="Ribokinase-like"/>
</dbReference>
<sequence length="310" mass="32914">MSEWEAVTPVLVIGGAVGDLVMTLPRLPTSGEDIEAQPQARQIGGCAFNVARALVHLEAPVINGMPVGNGEWGAAIEAAMGELGLEVLLRHGQMDNGWCLALVEPNGERTFITVSGCESQWNKAQLATLPLAEHTLIYASGYELAGESGEALREWLTRMPFDQPRLIDPGPRIAQLSEDFFAMLSDSHTLLTLNRDEVATLCGAGDAVEAAQRYAAARNLTLICRLDRDGAWICDGRTPPLHVPAYPVDVVDTIGAGDAHCAGLLAGLSAGWPLPQAVDLANRVAACVVASLGAANPPSRQQLQQRFPQA</sequence>
<dbReference type="PANTHER" id="PTHR10584:SF166">
    <property type="entry name" value="RIBOKINASE"/>
    <property type="match status" value="1"/>
</dbReference>
<dbReference type="Pfam" id="PF00294">
    <property type="entry name" value="PfkB"/>
    <property type="match status" value="1"/>
</dbReference>
<protein>
    <submittedName>
        <fullName evidence="4">Ribokinase</fullName>
    </submittedName>
</protein>
<comment type="caution">
    <text evidence="4">The sequence shown here is derived from an EMBL/GenBank/DDBJ whole genome shotgun (WGS) entry which is preliminary data.</text>
</comment>
<reference evidence="4 5" key="1">
    <citation type="submission" date="2020-11" db="EMBL/GenBank/DDBJ databases">
        <title>Enhanced detection system for hospital associated transmission using whole genome sequencing surveillance.</title>
        <authorList>
            <person name="Harrison L.H."/>
            <person name="Van Tyne D."/>
            <person name="Marsh J.W."/>
            <person name="Griffith M.P."/>
            <person name="Snyder D.J."/>
            <person name="Cooper V.S."/>
            <person name="Mustapha M."/>
        </authorList>
    </citation>
    <scope>NUCLEOTIDE SEQUENCE [LARGE SCALE GENOMIC DNA]</scope>
    <source>
        <strain evidence="4 5">SER00227</strain>
    </source>
</reference>
<evidence type="ECO:0000259" key="3">
    <source>
        <dbReference type="Pfam" id="PF00294"/>
    </source>
</evidence>
<organism evidence="4 5">
    <name type="scientific">Serratia surfactantfaciens</name>
    <dbReference type="NCBI Taxonomy" id="2741499"/>
    <lineage>
        <taxon>Bacteria</taxon>
        <taxon>Pseudomonadati</taxon>
        <taxon>Pseudomonadota</taxon>
        <taxon>Gammaproteobacteria</taxon>
        <taxon>Enterobacterales</taxon>
        <taxon>Yersiniaceae</taxon>
        <taxon>Serratia</taxon>
    </lineage>
</organism>
<evidence type="ECO:0000256" key="1">
    <source>
        <dbReference type="ARBA" id="ARBA00022679"/>
    </source>
</evidence>
<keyword evidence="1" id="KW-0808">Transferase</keyword>
<keyword evidence="2" id="KW-0418">Kinase</keyword>
<dbReference type="InterPro" id="IPR002173">
    <property type="entry name" value="Carboh/pur_kinase_PfkB_CS"/>
</dbReference>
<dbReference type="EMBL" id="JADUMB010000004">
    <property type="protein sequence ID" value="MBH1921159.1"/>
    <property type="molecule type" value="Genomic_DNA"/>
</dbReference>
<gene>
    <name evidence="4" type="ORF">I5U16_13490</name>
</gene>
<evidence type="ECO:0000256" key="2">
    <source>
        <dbReference type="ARBA" id="ARBA00022777"/>
    </source>
</evidence>
<dbReference type="SUPFAM" id="SSF53613">
    <property type="entry name" value="Ribokinase-like"/>
    <property type="match status" value="1"/>
</dbReference>
<dbReference type="PROSITE" id="PS00584">
    <property type="entry name" value="PFKB_KINASES_2"/>
    <property type="match status" value="1"/>
</dbReference>
<dbReference type="Gene3D" id="3.40.1190.20">
    <property type="match status" value="1"/>
</dbReference>
<evidence type="ECO:0000313" key="5">
    <source>
        <dbReference type="Proteomes" id="UP000635335"/>
    </source>
</evidence>
<proteinExistence type="predicted"/>
<name>A0ABS0M0S8_9GAMM</name>
<feature type="domain" description="Carbohydrate kinase PfkB" evidence="3">
    <location>
        <begin position="10"/>
        <end position="297"/>
    </location>
</feature>
<accession>A0ABS0M0S8</accession>